<evidence type="ECO:0000313" key="3">
    <source>
        <dbReference type="Proteomes" id="UP000478052"/>
    </source>
</evidence>
<reference evidence="2 3" key="1">
    <citation type="submission" date="2019-08" db="EMBL/GenBank/DDBJ databases">
        <title>Whole genome of Aphis craccivora.</title>
        <authorList>
            <person name="Voronova N.V."/>
            <person name="Shulinski R.S."/>
            <person name="Bandarenka Y.V."/>
            <person name="Zhorov D.G."/>
            <person name="Warner D."/>
        </authorList>
    </citation>
    <scope>NUCLEOTIDE SEQUENCE [LARGE SCALE GENOMIC DNA]</scope>
    <source>
        <strain evidence="2">180601</strain>
        <tissue evidence="2">Whole Body</tissue>
    </source>
</reference>
<dbReference type="Proteomes" id="UP000478052">
    <property type="component" value="Unassembled WGS sequence"/>
</dbReference>
<dbReference type="Pfam" id="PF20700">
    <property type="entry name" value="Mutator"/>
    <property type="match status" value="1"/>
</dbReference>
<keyword evidence="3" id="KW-1185">Reference proteome</keyword>
<dbReference type="InterPro" id="IPR011604">
    <property type="entry name" value="PDDEXK-like_dom_sf"/>
</dbReference>
<dbReference type="AlphaFoldDB" id="A0A6G0VQ31"/>
<name>A0A6G0VQ31_APHCR</name>
<feature type="domain" description="Mutator-like transposase" evidence="1">
    <location>
        <begin position="85"/>
        <end position="251"/>
    </location>
</feature>
<gene>
    <name evidence="2" type="ORF">FWK35_00029759</name>
</gene>
<proteinExistence type="predicted"/>
<dbReference type="InterPro" id="IPR011335">
    <property type="entry name" value="Restrct_endonuc-II-like"/>
</dbReference>
<organism evidence="2 3">
    <name type="scientific">Aphis craccivora</name>
    <name type="common">Cowpea aphid</name>
    <dbReference type="NCBI Taxonomy" id="307492"/>
    <lineage>
        <taxon>Eukaryota</taxon>
        <taxon>Metazoa</taxon>
        <taxon>Ecdysozoa</taxon>
        <taxon>Arthropoda</taxon>
        <taxon>Hexapoda</taxon>
        <taxon>Insecta</taxon>
        <taxon>Pterygota</taxon>
        <taxon>Neoptera</taxon>
        <taxon>Paraneoptera</taxon>
        <taxon>Hemiptera</taxon>
        <taxon>Sternorrhyncha</taxon>
        <taxon>Aphidomorpha</taxon>
        <taxon>Aphidoidea</taxon>
        <taxon>Aphididae</taxon>
        <taxon>Aphidini</taxon>
        <taxon>Aphis</taxon>
        <taxon>Aphis</taxon>
    </lineage>
</organism>
<dbReference type="SUPFAM" id="SSF52980">
    <property type="entry name" value="Restriction endonuclease-like"/>
    <property type="match status" value="1"/>
</dbReference>
<accession>A0A6G0VQ31</accession>
<evidence type="ECO:0000259" key="1">
    <source>
        <dbReference type="Pfam" id="PF20700"/>
    </source>
</evidence>
<dbReference type="InterPro" id="IPR049012">
    <property type="entry name" value="Mutator_transp_dom"/>
</dbReference>
<dbReference type="InterPro" id="IPR051703">
    <property type="entry name" value="NF-kappa-B_Signaling_Reg"/>
</dbReference>
<evidence type="ECO:0000313" key="2">
    <source>
        <dbReference type="EMBL" id="KAF0705200.1"/>
    </source>
</evidence>
<dbReference type="PANTHER" id="PTHR46609:SF8">
    <property type="entry name" value="YQAJ VIRAL RECOMBINASE DOMAIN-CONTAINING PROTEIN"/>
    <property type="match status" value="1"/>
</dbReference>
<dbReference type="PANTHER" id="PTHR46609">
    <property type="entry name" value="EXONUCLEASE, PHAGE-TYPE/RECB, C-TERMINAL DOMAIN-CONTAINING PROTEIN"/>
    <property type="match status" value="1"/>
</dbReference>
<dbReference type="GO" id="GO:0006281">
    <property type="term" value="P:DNA repair"/>
    <property type="evidence" value="ECO:0007669"/>
    <property type="project" value="UniProtKB-ARBA"/>
</dbReference>
<comment type="caution">
    <text evidence="2">The sequence shown here is derived from an EMBL/GenBank/DDBJ whole genome shotgun (WGS) entry which is preliminary data.</text>
</comment>
<protein>
    <submittedName>
        <fullName evidence="2">YqaJ domain-containing protein</fullName>
    </submittedName>
</protein>
<dbReference type="Gene3D" id="3.90.320.10">
    <property type="match status" value="1"/>
</dbReference>
<sequence length="489" mass="55297">MSELAASLEMPSLSCNAFYKLQNEAGSILQNSAFEEMKKAGDEERRLALECGDVDNDNIPMCTVVADGQWSKRSYKTKFDALSGCMICQKGTSKNEIIPEHMCFLNWTKPSTAMEADGILEGFTKSIEMHGLKYNRLIGDVDSSVTKKLNELSPYGPTFQIKKTECVNHLLRNYSSKLTTLARNTKFPIRIRKHVLANILRFRGDVIKAVKHWKNTDVKSFITYLPEIRKDLSNKPYHRLGQHVNCNKYLCSQLTSNDTNFVPIAEKSGMMQEIKYCVLRLEYNAEGLLENKNNNVCEQFNAIINKHIAGKRLNFSQRVNYNNRVHAAVISFNAKEYLRCVHKKISNYSPGSLWKASIVSKNKNKNKKPLSNSPDADYGMAEPLPVENSLEDIENKKKTISSQEQANCQLWYQDTKIRLTASLFGLVCKMRSTTSSCGLFIDTEFPYLAVSPDGLIGDDTVIEIKCPFSARNTACAIDTVNNKLVRKKN</sequence>
<dbReference type="OrthoDB" id="6779242at2759"/>
<dbReference type="EMBL" id="VUJU01013314">
    <property type="protein sequence ID" value="KAF0705200.1"/>
    <property type="molecule type" value="Genomic_DNA"/>
</dbReference>